<feature type="transmembrane region" description="Helical" evidence="1">
    <location>
        <begin position="178"/>
        <end position="196"/>
    </location>
</feature>
<evidence type="ECO:0000313" key="3">
    <source>
        <dbReference type="Proteomes" id="UP001596456"/>
    </source>
</evidence>
<evidence type="ECO:0000256" key="1">
    <source>
        <dbReference type="SAM" id="Phobius"/>
    </source>
</evidence>
<dbReference type="EMBL" id="JBHTCM010000010">
    <property type="protein sequence ID" value="MFC7333236.1"/>
    <property type="molecule type" value="Genomic_DNA"/>
</dbReference>
<feature type="transmembrane region" description="Helical" evidence="1">
    <location>
        <begin position="253"/>
        <end position="274"/>
    </location>
</feature>
<organism evidence="2 3">
    <name type="scientific">Rhodocista pekingensis</name>
    <dbReference type="NCBI Taxonomy" id="201185"/>
    <lineage>
        <taxon>Bacteria</taxon>
        <taxon>Pseudomonadati</taxon>
        <taxon>Pseudomonadota</taxon>
        <taxon>Alphaproteobacteria</taxon>
        <taxon>Rhodospirillales</taxon>
        <taxon>Azospirillaceae</taxon>
        <taxon>Rhodocista</taxon>
    </lineage>
</organism>
<dbReference type="Proteomes" id="UP001596456">
    <property type="component" value="Unassembled WGS sequence"/>
</dbReference>
<reference evidence="3" key="1">
    <citation type="journal article" date="2019" name="Int. J. Syst. Evol. Microbiol.">
        <title>The Global Catalogue of Microorganisms (GCM) 10K type strain sequencing project: providing services to taxonomists for standard genome sequencing and annotation.</title>
        <authorList>
            <consortium name="The Broad Institute Genomics Platform"/>
            <consortium name="The Broad Institute Genome Sequencing Center for Infectious Disease"/>
            <person name="Wu L."/>
            <person name="Ma J."/>
        </authorList>
    </citation>
    <scope>NUCLEOTIDE SEQUENCE [LARGE SCALE GENOMIC DNA]</scope>
    <source>
        <strain evidence="3">CGMCC 1.16275</strain>
    </source>
</reference>
<proteinExistence type="predicted"/>
<sequence length="277" mass="29297">MTAIADPAVASRLGRGSPGLIWAGGLLGFALGGFFDGILLHQILQWHHLLSALEGAAFADLRVQVLADGLFHAAMYGIAGVGLWLLWRQRARFARPGADRRLAGAALVGFGVWHLVDAVLFHWTLGFHRIRMDAAQPLAWDLLWAAVFGLGPVLLGVRLWRGTGRGDGSGSGGPRRRAVFPLLLAAAVLVGGPVAARAPDDGKGFVTALFPSGLSPRDGFLVAADLDARVVWSSADGQVWMLDLPDPSRVHRVYAHGGWIVAGIGLPAGCFSFARPA</sequence>
<feature type="transmembrane region" description="Helical" evidence="1">
    <location>
        <begin position="20"/>
        <end position="44"/>
    </location>
</feature>
<feature type="transmembrane region" description="Helical" evidence="1">
    <location>
        <begin position="102"/>
        <end position="125"/>
    </location>
</feature>
<keyword evidence="1" id="KW-0472">Membrane</keyword>
<dbReference type="InterPro" id="IPR018719">
    <property type="entry name" value="DUF2243_membrane"/>
</dbReference>
<name>A0ABW2KV81_9PROT</name>
<dbReference type="RefSeq" id="WP_377358188.1">
    <property type="nucleotide sequence ID" value="NZ_JBHTCM010000010.1"/>
</dbReference>
<feature type="transmembrane region" description="Helical" evidence="1">
    <location>
        <begin position="69"/>
        <end position="87"/>
    </location>
</feature>
<protein>
    <submittedName>
        <fullName evidence="2">DUF2243 domain-containing protein</fullName>
    </submittedName>
</protein>
<comment type="caution">
    <text evidence="2">The sequence shown here is derived from an EMBL/GenBank/DDBJ whole genome shotgun (WGS) entry which is preliminary data.</text>
</comment>
<gene>
    <name evidence="2" type="ORF">ACFQPS_08695</name>
</gene>
<evidence type="ECO:0000313" key="2">
    <source>
        <dbReference type="EMBL" id="MFC7333236.1"/>
    </source>
</evidence>
<dbReference type="Pfam" id="PF10002">
    <property type="entry name" value="DUF2243"/>
    <property type="match status" value="1"/>
</dbReference>
<feature type="transmembrane region" description="Helical" evidence="1">
    <location>
        <begin position="137"/>
        <end position="157"/>
    </location>
</feature>
<keyword evidence="1" id="KW-1133">Transmembrane helix</keyword>
<accession>A0ABW2KV81</accession>
<keyword evidence="3" id="KW-1185">Reference proteome</keyword>
<keyword evidence="1" id="KW-0812">Transmembrane</keyword>